<dbReference type="AlphaFoldDB" id="A0ABD1XKU3"/>
<gene>
    <name evidence="1" type="ORF">R1flu_027973</name>
</gene>
<comment type="caution">
    <text evidence="1">The sequence shown here is derived from an EMBL/GenBank/DDBJ whole genome shotgun (WGS) entry which is preliminary data.</text>
</comment>
<protein>
    <recommendedName>
        <fullName evidence="3">Secreted protein</fullName>
    </recommendedName>
</protein>
<dbReference type="Proteomes" id="UP001605036">
    <property type="component" value="Unassembled WGS sequence"/>
</dbReference>
<reference evidence="1 2" key="1">
    <citation type="submission" date="2024-09" db="EMBL/GenBank/DDBJ databases">
        <title>Chromosome-scale assembly of Riccia fluitans.</title>
        <authorList>
            <person name="Paukszto L."/>
            <person name="Sawicki J."/>
            <person name="Karawczyk K."/>
            <person name="Piernik-Szablinska J."/>
            <person name="Szczecinska M."/>
            <person name="Mazdziarz M."/>
        </authorList>
    </citation>
    <scope>NUCLEOTIDE SEQUENCE [LARGE SCALE GENOMIC DNA]</scope>
    <source>
        <strain evidence="1">Rf_01</strain>
        <tissue evidence="1">Aerial parts of the thallus</tissue>
    </source>
</reference>
<evidence type="ECO:0000313" key="1">
    <source>
        <dbReference type="EMBL" id="KAL2609400.1"/>
    </source>
</evidence>
<sequence>MGVFELVAVAVLCSDTELVAVFSLPRYRITHRSYRCLTEMNRTRDDDVLEFSSGFCIGAPVREFSLMVSSACGGRACARAACGLTQTHERWPFAYRFRISSEEP</sequence>
<organism evidence="1 2">
    <name type="scientific">Riccia fluitans</name>
    <dbReference type="NCBI Taxonomy" id="41844"/>
    <lineage>
        <taxon>Eukaryota</taxon>
        <taxon>Viridiplantae</taxon>
        <taxon>Streptophyta</taxon>
        <taxon>Embryophyta</taxon>
        <taxon>Marchantiophyta</taxon>
        <taxon>Marchantiopsida</taxon>
        <taxon>Marchantiidae</taxon>
        <taxon>Marchantiales</taxon>
        <taxon>Ricciaceae</taxon>
        <taxon>Riccia</taxon>
    </lineage>
</organism>
<keyword evidence="2" id="KW-1185">Reference proteome</keyword>
<evidence type="ECO:0008006" key="3">
    <source>
        <dbReference type="Google" id="ProtNLM"/>
    </source>
</evidence>
<dbReference type="EMBL" id="JBHFFA010000008">
    <property type="protein sequence ID" value="KAL2609400.1"/>
    <property type="molecule type" value="Genomic_DNA"/>
</dbReference>
<accession>A0ABD1XKU3</accession>
<name>A0ABD1XKU3_9MARC</name>
<proteinExistence type="predicted"/>
<evidence type="ECO:0000313" key="2">
    <source>
        <dbReference type="Proteomes" id="UP001605036"/>
    </source>
</evidence>